<feature type="region of interest" description="Disordered" evidence="4">
    <location>
        <begin position="608"/>
        <end position="628"/>
    </location>
</feature>
<evidence type="ECO:0000256" key="3">
    <source>
        <dbReference type="ARBA" id="ARBA00023242"/>
    </source>
</evidence>
<dbReference type="InterPro" id="IPR039781">
    <property type="entry name" value="Rad21/Rec8-like"/>
</dbReference>
<name>A0AAV9P6U1_9PEZI</name>
<organism evidence="7 8">
    <name type="scientific">Saxophila tyrrhenica</name>
    <dbReference type="NCBI Taxonomy" id="1690608"/>
    <lineage>
        <taxon>Eukaryota</taxon>
        <taxon>Fungi</taxon>
        <taxon>Dikarya</taxon>
        <taxon>Ascomycota</taxon>
        <taxon>Pezizomycotina</taxon>
        <taxon>Dothideomycetes</taxon>
        <taxon>Dothideomycetidae</taxon>
        <taxon>Mycosphaerellales</taxon>
        <taxon>Extremaceae</taxon>
        <taxon>Saxophila</taxon>
    </lineage>
</organism>
<dbReference type="RefSeq" id="XP_064658217.1">
    <property type="nucleotide sequence ID" value="XM_064803302.1"/>
</dbReference>
<evidence type="ECO:0000256" key="1">
    <source>
        <dbReference type="ARBA" id="ARBA00004123"/>
    </source>
</evidence>
<dbReference type="AlphaFoldDB" id="A0AAV9P6U1"/>
<dbReference type="SUPFAM" id="SSF46785">
    <property type="entry name" value="Winged helix' DNA-binding domain"/>
    <property type="match status" value="1"/>
</dbReference>
<accession>A0AAV9P6U1</accession>
<dbReference type="PANTHER" id="PTHR12585:SF69">
    <property type="entry name" value="FI11703P"/>
    <property type="match status" value="1"/>
</dbReference>
<feature type="region of interest" description="Disordered" evidence="4">
    <location>
        <begin position="180"/>
        <end position="222"/>
    </location>
</feature>
<dbReference type="CDD" id="cd21788">
    <property type="entry name" value="Rad21_Rec8_M_SpRad21p-like"/>
    <property type="match status" value="1"/>
</dbReference>
<comment type="similarity">
    <text evidence="2">Belongs to the rad21 family.</text>
</comment>
<dbReference type="Proteomes" id="UP001337655">
    <property type="component" value="Unassembled WGS sequence"/>
</dbReference>
<protein>
    <submittedName>
        <fullName evidence="7">Sister chromatid cohesion protein 1</fullName>
    </submittedName>
</protein>
<dbReference type="GO" id="GO:0005634">
    <property type="term" value="C:nucleus"/>
    <property type="evidence" value="ECO:0007669"/>
    <property type="project" value="UniProtKB-SubCell"/>
</dbReference>
<dbReference type="Pfam" id="PF04825">
    <property type="entry name" value="Rad21_Rec8_N"/>
    <property type="match status" value="1"/>
</dbReference>
<evidence type="ECO:0000259" key="5">
    <source>
        <dbReference type="Pfam" id="PF04824"/>
    </source>
</evidence>
<feature type="compositionally biased region" description="Basic and acidic residues" evidence="4">
    <location>
        <begin position="197"/>
        <end position="216"/>
    </location>
</feature>
<dbReference type="InterPro" id="IPR006910">
    <property type="entry name" value="Rad21_Rec8_N"/>
</dbReference>
<dbReference type="InterPro" id="IPR023093">
    <property type="entry name" value="ScpA-like_C"/>
</dbReference>
<reference evidence="7 8" key="1">
    <citation type="submission" date="2023-08" db="EMBL/GenBank/DDBJ databases">
        <title>Black Yeasts Isolated from many extreme environments.</title>
        <authorList>
            <person name="Coleine C."/>
            <person name="Stajich J.E."/>
            <person name="Selbmann L."/>
        </authorList>
    </citation>
    <scope>NUCLEOTIDE SEQUENCE [LARGE SCALE GENOMIC DNA]</scope>
    <source>
        <strain evidence="7 8">CCFEE 5935</strain>
    </source>
</reference>
<dbReference type="GeneID" id="89927400"/>
<feature type="compositionally biased region" description="Low complexity" evidence="4">
    <location>
        <begin position="450"/>
        <end position="459"/>
    </location>
</feature>
<evidence type="ECO:0000259" key="6">
    <source>
        <dbReference type="Pfam" id="PF04825"/>
    </source>
</evidence>
<keyword evidence="3" id="KW-0539">Nucleus</keyword>
<dbReference type="GO" id="GO:0003682">
    <property type="term" value="F:chromatin binding"/>
    <property type="evidence" value="ECO:0007669"/>
    <property type="project" value="TreeGrafter"/>
</dbReference>
<feature type="domain" description="Rad21/Rec8-like protein C-terminal eukaryotic" evidence="5">
    <location>
        <begin position="549"/>
        <end position="584"/>
    </location>
</feature>
<dbReference type="GO" id="GO:1990414">
    <property type="term" value="P:replication-born double-strand break repair via sister chromatid exchange"/>
    <property type="evidence" value="ECO:0007669"/>
    <property type="project" value="TreeGrafter"/>
</dbReference>
<gene>
    <name evidence="7" type="primary">MCD1</name>
    <name evidence="7" type="ORF">LTR77_006060</name>
</gene>
<evidence type="ECO:0000313" key="8">
    <source>
        <dbReference type="Proteomes" id="UP001337655"/>
    </source>
</evidence>
<dbReference type="GO" id="GO:0007064">
    <property type="term" value="P:mitotic sister chromatid cohesion"/>
    <property type="evidence" value="ECO:0007669"/>
    <property type="project" value="TreeGrafter"/>
</dbReference>
<comment type="caution">
    <text evidence="7">The sequence shown here is derived from an EMBL/GenBank/DDBJ whole genome shotgun (WGS) entry which is preliminary data.</text>
</comment>
<feature type="region of interest" description="Disordered" evidence="4">
    <location>
        <begin position="329"/>
        <end position="354"/>
    </location>
</feature>
<dbReference type="EMBL" id="JAVRRT010000009">
    <property type="protein sequence ID" value="KAK5168751.1"/>
    <property type="molecule type" value="Genomic_DNA"/>
</dbReference>
<evidence type="ECO:0000256" key="2">
    <source>
        <dbReference type="ARBA" id="ARBA00009870"/>
    </source>
</evidence>
<dbReference type="Pfam" id="PF04824">
    <property type="entry name" value="Rad21_Rec8"/>
    <property type="match status" value="1"/>
</dbReference>
<dbReference type="PANTHER" id="PTHR12585">
    <property type="entry name" value="SCC1 / RAD21 FAMILY MEMBER"/>
    <property type="match status" value="1"/>
</dbReference>
<keyword evidence="8" id="KW-1185">Reference proteome</keyword>
<dbReference type="GO" id="GO:0030892">
    <property type="term" value="C:mitotic cohesin complex"/>
    <property type="evidence" value="ECO:0007669"/>
    <property type="project" value="TreeGrafter"/>
</dbReference>
<dbReference type="Gene3D" id="1.10.10.580">
    <property type="entry name" value="Structural maintenance of chromosome 1. Chain E"/>
    <property type="match status" value="1"/>
</dbReference>
<dbReference type="InterPro" id="IPR036390">
    <property type="entry name" value="WH_DNA-bd_sf"/>
</dbReference>
<evidence type="ECO:0000256" key="4">
    <source>
        <dbReference type="SAM" id="MobiDB-lite"/>
    </source>
</evidence>
<sequence length="628" mass="69122">MFYSDTLLAKTGPLARVWLASNLERKLTKQNVLTSNLENNVRDIIGEGQAPMALRLSSQLLLGVVKIYSRKAKYLLDDCNEALNKIKIAFRPGNVDLPNNQTHAANPNTLILPDAVTELDLFAPLPDAADLLRDDFDTRGPGRDPTLLDYGATSQLLPDEDVTPRRKTRTMELDDIDFGLDYGLEPGEQAVRSTPASEDRSIEMGRRAPTPRRDEPTFLEDDDLGLNYGDDPDTTLGAAPSAFPGDNDQLMLDADDGYQANKLNDEVAAQNEAAFARVEKAAERRQRDSDSPLSDLRGSVERDLEQTFQFNQDEVEDETMVQAQQRVKRRKVMQQDSETQLHSKQIKRQQEDRSAITKAPSFLPRDPLLLQLMEMQRNGSFVSNLMGNGRMEGWAPELRGILSLEVIRKAGDKKRKRDSGVADVGATDDEEAEARQETPQLEIPAEDDFQAPAADDFAPLMSDGPQPPLHSDPVLAGEDDDEQFLAPSPGGPAFDTTEAPLLHPSQTGPVSLGTKNAVHLLREHFAPEHPTTSTEPPTPSKRVKAEAMFTDLCPEGVTERGDATKMFFELLVLGTKDAVRVEQDSKGGEVGGPIRVRGKRGLWGDWAERGAGGEIAQQEGGDEVDVEV</sequence>
<dbReference type="FunFam" id="1.10.10.580:FF:000004">
    <property type="entry name" value="Double-strand-break repair protein rad21"/>
    <property type="match status" value="1"/>
</dbReference>
<dbReference type="InterPro" id="IPR006909">
    <property type="entry name" value="Rad21/Rec8_C_eu"/>
</dbReference>
<feature type="domain" description="Rad21/Rec8-like protein N-terminal" evidence="6">
    <location>
        <begin position="1"/>
        <end position="105"/>
    </location>
</feature>
<comment type="subcellular location">
    <subcellularLocation>
        <location evidence="1">Nucleus</location>
    </subcellularLocation>
</comment>
<evidence type="ECO:0000313" key="7">
    <source>
        <dbReference type="EMBL" id="KAK5168751.1"/>
    </source>
</evidence>
<proteinExistence type="inferred from homology"/>
<feature type="region of interest" description="Disordered" evidence="4">
    <location>
        <begin position="410"/>
        <end position="512"/>
    </location>
</feature>